<evidence type="ECO:0000256" key="8">
    <source>
        <dbReference type="ARBA" id="ARBA00022679"/>
    </source>
</evidence>
<keyword evidence="13 19" id="KW-0862">Zinc</keyword>
<proteinExistence type="inferred from homology"/>
<comment type="function">
    <text evidence="19">RING-type zinc finger-containing E3 ubiquitin ligase that assembles with melanoma antigen protein (MAGE) to catalyze the direct transfer of ubiquitin from E2 ubiquitin-conjugating enzyme to a specific substrate. Involved in maintenance of genome integrity, DNA damage response and DNA repair.</text>
</comment>
<dbReference type="InterPro" id="IPR036388">
    <property type="entry name" value="WH-like_DNA-bd_sf"/>
</dbReference>
<dbReference type="GO" id="GO:0008270">
    <property type="term" value="F:zinc ion binding"/>
    <property type="evidence" value="ECO:0007669"/>
    <property type="project" value="UniProtKB-KW"/>
</dbReference>
<keyword evidence="7" id="KW-0158">Chromosome</keyword>
<evidence type="ECO:0000256" key="19">
    <source>
        <dbReference type="RuleBase" id="RU368018"/>
    </source>
</evidence>
<dbReference type="GO" id="GO:0005634">
    <property type="term" value="C:nucleus"/>
    <property type="evidence" value="ECO:0007669"/>
    <property type="project" value="UniProtKB-SubCell"/>
</dbReference>
<evidence type="ECO:0000256" key="7">
    <source>
        <dbReference type="ARBA" id="ARBA00022454"/>
    </source>
</evidence>
<comment type="subcellular location">
    <subcellularLocation>
        <location evidence="3">Chromosome</location>
        <location evidence="3">Telomere</location>
    </subcellularLocation>
    <subcellularLocation>
        <location evidence="2 19">Nucleus</location>
    </subcellularLocation>
</comment>
<comment type="similarity">
    <text evidence="4 19">Belongs to the NSE1 family.</text>
</comment>
<evidence type="ECO:0000256" key="16">
    <source>
        <dbReference type="ARBA" id="ARBA00023204"/>
    </source>
</evidence>
<dbReference type="PROSITE" id="PS50089">
    <property type="entry name" value="ZF_RING_2"/>
    <property type="match status" value="1"/>
</dbReference>
<accession>A0A7J6D962</accession>
<organism evidence="22 23">
    <name type="scientific">Onychostoma macrolepis</name>
    <dbReference type="NCBI Taxonomy" id="369639"/>
    <lineage>
        <taxon>Eukaryota</taxon>
        <taxon>Metazoa</taxon>
        <taxon>Chordata</taxon>
        <taxon>Craniata</taxon>
        <taxon>Vertebrata</taxon>
        <taxon>Euteleostomi</taxon>
        <taxon>Actinopterygii</taxon>
        <taxon>Neopterygii</taxon>
        <taxon>Teleostei</taxon>
        <taxon>Ostariophysi</taxon>
        <taxon>Cypriniformes</taxon>
        <taxon>Cyprinidae</taxon>
        <taxon>Acrossocheilinae</taxon>
        <taxon>Onychostoma</taxon>
    </lineage>
</organism>
<evidence type="ECO:0000256" key="15">
    <source>
        <dbReference type="ARBA" id="ARBA00023172"/>
    </source>
</evidence>
<dbReference type="InterPro" id="IPR011513">
    <property type="entry name" value="Nse1"/>
</dbReference>
<evidence type="ECO:0000256" key="9">
    <source>
        <dbReference type="ARBA" id="ARBA00022723"/>
    </source>
</evidence>
<keyword evidence="15 19" id="KW-0233">DNA recombination</keyword>
<keyword evidence="8 19" id="KW-0808">Transferase</keyword>
<evidence type="ECO:0000256" key="4">
    <source>
        <dbReference type="ARBA" id="ARBA00010258"/>
    </source>
</evidence>
<evidence type="ECO:0000256" key="17">
    <source>
        <dbReference type="ARBA" id="ARBA00023242"/>
    </source>
</evidence>
<evidence type="ECO:0000256" key="6">
    <source>
        <dbReference type="ARBA" id="ARBA00019422"/>
    </source>
</evidence>
<dbReference type="Gene3D" id="3.30.40.10">
    <property type="entry name" value="Zinc/RING finger domain, C3HC4 (zinc finger)"/>
    <property type="match status" value="1"/>
</dbReference>
<keyword evidence="12 19" id="KW-0833">Ubl conjugation pathway</keyword>
<comment type="subunit">
    <text evidence="19">Component of the Smc5-Smc6 complex.</text>
</comment>
<keyword evidence="11 18" id="KW-0863">Zinc-finger</keyword>
<feature type="compositionally biased region" description="Low complexity" evidence="20">
    <location>
        <begin position="277"/>
        <end position="289"/>
    </location>
</feature>
<name>A0A7J6D962_9TELE</name>
<keyword evidence="10 19" id="KW-0227">DNA damage</keyword>
<evidence type="ECO:0000256" key="18">
    <source>
        <dbReference type="PROSITE-ProRule" id="PRU00175"/>
    </source>
</evidence>
<dbReference type="GO" id="GO:0000781">
    <property type="term" value="C:chromosome, telomeric region"/>
    <property type="evidence" value="ECO:0007669"/>
    <property type="project" value="UniProtKB-SubCell"/>
</dbReference>
<evidence type="ECO:0000256" key="5">
    <source>
        <dbReference type="ARBA" id="ARBA00012483"/>
    </source>
</evidence>
<comment type="catalytic activity">
    <reaction evidence="1 19">
        <text>S-ubiquitinyl-[E2 ubiquitin-conjugating enzyme]-L-cysteine + [acceptor protein]-L-lysine = [E2 ubiquitin-conjugating enzyme]-L-cysteine + N(6)-ubiquitinyl-[acceptor protein]-L-lysine.</text>
        <dbReference type="EC" id="2.3.2.27"/>
    </reaction>
</comment>
<evidence type="ECO:0000256" key="13">
    <source>
        <dbReference type="ARBA" id="ARBA00022833"/>
    </source>
</evidence>
<dbReference type="Pfam" id="PF08746">
    <property type="entry name" value="zf-RING-like"/>
    <property type="match status" value="1"/>
</dbReference>
<dbReference type="GO" id="GO:0061630">
    <property type="term" value="F:ubiquitin protein ligase activity"/>
    <property type="evidence" value="ECO:0007669"/>
    <property type="project" value="UniProtKB-UniRule"/>
</dbReference>
<dbReference type="CDD" id="cd16493">
    <property type="entry name" value="RING-CH-C4HC3_NSE1"/>
    <property type="match status" value="1"/>
</dbReference>
<dbReference type="PANTHER" id="PTHR20973">
    <property type="entry name" value="NON-SMC ELEMENT 1-RELATED"/>
    <property type="match status" value="1"/>
</dbReference>
<dbReference type="EMBL" id="JAAMOB010000003">
    <property type="protein sequence ID" value="KAF4115833.1"/>
    <property type="molecule type" value="Genomic_DNA"/>
</dbReference>
<dbReference type="Pfam" id="PF07574">
    <property type="entry name" value="SMC_Nse1"/>
    <property type="match status" value="1"/>
</dbReference>
<keyword evidence="17 19" id="KW-0539">Nucleus</keyword>
<keyword evidence="23" id="KW-1185">Reference proteome</keyword>
<dbReference type="FunFam" id="3.30.40.10:FF:000298">
    <property type="entry name" value="non-structural maintenance of chromosomes element 1 homolog"/>
    <property type="match status" value="1"/>
</dbReference>
<evidence type="ECO:0000256" key="10">
    <source>
        <dbReference type="ARBA" id="ARBA00022763"/>
    </source>
</evidence>
<evidence type="ECO:0000256" key="3">
    <source>
        <dbReference type="ARBA" id="ARBA00004574"/>
    </source>
</evidence>
<dbReference type="InterPro" id="IPR013083">
    <property type="entry name" value="Znf_RING/FYVE/PHD"/>
</dbReference>
<reference evidence="22 23" key="1">
    <citation type="submission" date="2020-04" db="EMBL/GenBank/DDBJ databases">
        <title>Chromosome-level genome assembly of a cyprinid fish Onychostoma macrolepis by integration of Nanopore Sequencing, Bionano and Hi-C technology.</title>
        <authorList>
            <person name="Wang D."/>
        </authorList>
    </citation>
    <scope>NUCLEOTIDE SEQUENCE [LARGE SCALE GENOMIC DNA]</scope>
    <source>
        <strain evidence="22">SWU-2019</strain>
        <tissue evidence="22">Muscle</tissue>
    </source>
</reference>
<dbReference type="AlphaFoldDB" id="A0A7J6D962"/>
<evidence type="ECO:0000256" key="14">
    <source>
        <dbReference type="ARBA" id="ARBA00022895"/>
    </source>
</evidence>
<feature type="domain" description="RING-type" evidence="21">
    <location>
        <begin position="221"/>
        <end position="264"/>
    </location>
</feature>
<dbReference type="FunFam" id="1.10.10.10:FF:000270">
    <property type="entry name" value="Non-structural maintenance of chromosomes element 1 homolog"/>
    <property type="match status" value="1"/>
</dbReference>
<evidence type="ECO:0000313" key="23">
    <source>
        <dbReference type="Proteomes" id="UP000579812"/>
    </source>
</evidence>
<dbReference type="PANTHER" id="PTHR20973:SF0">
    <property type="entry name" value="NON-STRUCTURAL MAINTENANCE OF CHROMOSOMES ELEMENT 1 HOMOLOG"/>
    <property type="match status" value="1"/>
</dbReference>
<evidence type="ECO:0000256" key="12">
    <source>
        <dbReference type="ARBA" id="ARBA00022786"/>
    </source>
</evidence>
<evidence type="ECO:0000256" key="1">
    <source>
        <dbReference type="ARBA" id="ARBA00000900"/>
    </source>
</evidence>
<dbReference type="InterPro" id="IPR014857">
    <property type="entry name" value="Nse1_RING_C4HC3-type"/>
</dbReference>
<dbReference type="GO" id="GO:0030915">
    <property type="term" value="C:Smc5-Smc6 complex"/>
    <property type="evidence" value="ECO:0007669"/>
    <property type="project" value="UniProtKB-UniRule"/>
</dbReference>
<dbReference type="InterPro" id="IPR001841">
    <property type="entry name" value="Znf_RING"/>
</dbReference>
<evidence type="ECO:0000313" key="22">
    <source>
        <dbReference type="EMBL" id="KAF4115833.1"/>
    </source>
</evidence>
<dbReference type="EC" id="2.3.2.27" evidence="5 19"/>
<evidence type="ECO:0000256" key="20">
    <source>
        <dbReference type="SAM" id="MobiDB-lite"/>
    </source>
</evidence>
<dbReference type="GO" id="GO:0000724">
    <property type="term" value="P:double-strand break repair via homologous recombination"/>
    <property type="evidence" value="ECO:0007669"/>
    <property type="project" value="TreeGrafter"/>
</dbReference>
<dbReference type="Gene3D" id="3.90.1150.220">
    <property type="match status" value="1"/>
</dbReference>
<evidence type="ECO:0000259" key="21">
    <source>
        <dbReference type="PROSITE" id="PS50089"/>
    </source>
</evidence>
<gene>
    <name evidence="22" type="ORF">G5714_003322</name>
</gene>
<keyword evidence="9 19" id="KW-0479">Metal-binding</keyword>
<dbReference type="Proteomes" id="UP000579812">
    <property type="component" value="Unassembled WGS sequence"/>
</dbReference>
<keyword evidence="14" id="KW-0779">Telomere</keyword>
<dbReference type="FunFam" id="3.90.1150.220:FF:000001">
    <property type="entry name" value="Non-structural maintenance of chromosomes element 1 homolog"/>
    <property type="match status" value="1"/>
</dbReference>
<dbReference type="Gene3D" id="1.10.10.10">
    <property type="entry name" value="Winged helix-like DNA-binding domain superfamily/Winged helix DNA-binding domain"/>
    <property type="match status" value="1"/>
</dbReference>
<keyword evidence="16 19" id="KW-0234">DNA repair</keyword>
<comment type="caution">
    <text evidence="22">The sequence shown here is derived from an EMBL/GenBank/DDBJ whole genome shotgun (WGS) entry which is preliminary data.</text>
</comment>
<feature type="region of interest" description="Disordered" evidence="20">
    <location>
        <begin position="274"/>
        <end position="304"/>
    </location>
</feature>
<evidence type="ECO:0000256" key="11">
    <source>
        <dbReference type="ARBA" id="ARBA00022771"/>
    </source>
</evidence>
<sequence length="304" mass="34807">MVLQSFSIISPFACSVLAILRNLIKKCLLQLKRALSRMSRTMGDSHKRFLQTIMSNGIIGASQAVALHKHCCETHGAHYTERLDDFINVINTQLQPFFMHIRKGMSEEDGLEYYALVNVTETDITRMASDYADNELELFRKTMDLIVDSESGTASSTDILNCADSLRTKKLKKKETELVLNKFVQDKWLKEKDGEYTLSVRCIVEMEPYMRTIYQDLIKVCHVCHNIALQCQMCETPACGIKMHLPCVARYFRARSDPRCPACNDFWPHEIPEMRHSQSQSSQNLPSSSKENTAPTPSRRSRRT</sequence>
<evidence type="ECO:0000256" key="2">
    <source>
        <dbReference type="ARBA" id="ARBA00004123"/>
    </source>
</evidence>
<protein>
    <recommendedName>
        <fullName evidence="6 19">Non-structural maintenance of chromosomes element 1 homolog</fullName>
        <ecNumber evidence="5 19">2.3.2.27</ecNumber>
    </recommendedName>
</protein>